<dbReference type="EMBL" id="MG878892">
    <property type="protein sequence ID" value="AVI05057.1"/>
    <property type="molecule type" value="Genomic_DNA"/>
</dbReference>
<dbReference type="Proteomes" id="UP000241381">
    <property type="component" value="Segment"/>
</dbReference>
<evidence type="ECO:0000313" key="2">
    <source>
        <dbReference type="Proteomes" id="UP000241381"/>
    </source>
</evidence>
<name>A0A2P9JZU0_9CAUD</name>
<dbReference type="KEGG" id="vg:54989812"/>
<evidence type="ECO:0000313" key="1">
    <source>
        <dbReference type="EMBL" id="AVI05057.1"/>
    </source>
</evidence>
<keyword evidence="2" id="KW-1185">Reference proteome</keyword>
<organism evidence="1 2">
    <name type="scientific">Salmonella phage vB_SpuP_Spp16</name>
    <dbReference type="NCBI Taxonomy" id="2081603"/>
    <lineage>
        <taxon>Viruses</taxon>
        <taxon>Duplodnaviria</taxon>
        <taxon>Heunggongvirae</taxon>
        <taxon>Uroviricota</taxon>
        <taxon>Caudoviricetes</taxon>
        <taxon>Autographivirales</taxon>
        <taxon>Autonotataviridae</taxon>
        <taxon>Melnykvirinae</taxon>
        <taxon>Panjvirus</taxon>
        <taxon>Panjvirus Spp16</taxon>
    </lineage>
</organism>
<accession>A0A2P9JZU0</accession>
<protein>
    <submittedName>
        <fullName evidence="1">Uncharacterized protein</fullName>
    </submittedName>
</protein>
<reference evidence="1" key="1">
    <citation type="submission" date="2018-01" db="EMBL/GenBank/DDBJ databases">
        <title>Complete genome sequence analysis of a novel Salmonella phage Spp16.</title>
        <authorList>
            <person name="Zhao F."/>
            <person name="Sun H."/>
            <person name="Ren H."/>
            <person name="Tong Y."/>
        </authorList>
    </citation>
    <scope>NUCLEOTIDE SEQUENCE [LARGE SCALE GENOMIC DNA]</scope>
</reference>
<sequence>MIYTQETPNKLHVFISASRADYDTFVNSTRHLVLLKHLQAHGFNYKDTFIGCYREEGQDEPNTELTVRVNIDKEDLPTILYIAELFNQDAVLVVNSVTYTAQLIFKGGATESIGTMTKVNKSDIKGECFTYNFETQEYWECL</sequence>
<dbReference type="GeneID" id="54989812"/>
<dbReference type="RefSeq" id="YP_009799327.1">
    <property type="nucleotide sequence ID" value="NC_047941.1"/>
</dbReference>
<dbReference type="InterPro" id="IPR057548">
    <property type="entry name" value="S-AdoMet_lyase-like"/>
</dbReference>
<dbReference type="Pfam" id="PF23780">
    <property type="entry name" value="S-AdoMet_lyase"/>
    <property type="match status" value="1"/>
</dbReference>
<proteinExistence type="predicted"/>